<organism evidence="6 7">
    <name type="scientific">Terricaulis silvestris</name>
    <dbReference type="NCBI Taxonomy" id="2686094"/>
    <lineage>
        <taxon>Bacteria</taxon>
        <taxon>Pseudomonadati</taxon>
        <taxon>Pseudomonadota</taxon>
        <taxon>Alphaproteobacteria</taxon>
        <taxon>Caulobacterales</taxon>
        <taxon>Caulobacteraceae</taxon>
        <taxon>Terricaulis</taxon>
    </lineage>
</organism>
<gene>
    <name evidence="6" type="primary">nicR</name>
    <name evidence="6" type="ORF">DSM104635_02219</name>
</gene>
<feature type="domain" description="HTH marR-type" evidence="5">
    <location>
        <begin position="16"/>
        <end position="147"/>
    </location>
</feature>
<accession>A0A6I6MJL6</accession>
<dbReference type="PRINTS" id="PR00598">
    <property type="entry name" value="HTHMARR"/>
</dbReference>
<protein>
    <submittedName>
        <fullName evidence="6">Nicotinate degradation protein R</fullName>
    </submittedName>
</protein>
<proteinExistence type="predicted"/>
<keyword evidence="2" id="KW-0238">DNA-binding</keyword>
<evidence type="ECO:0000256" key="3">
    <source>
        <dbReference type="ARBA" id="ARBA00023163"/>
    </source>
</evidence>
<dbReference type="KEGG" id="tsv:DSM104635_02219"/>
<dbReference type="GO" id="GO:0003700">
    <property type="term" value="F:DNA-binding transcription factor activity"/>
    <property type="evidence" value="ECO:0007669"/>
    <property type="project" value="InterPro"/>
</dbReference>
<feature type="region of interest" description="Disordered" evidence="4">
    <location>
        <begin position="153"/>
        <end position="191"/>
    </location>
</feature>
<dbReference type="AlphaFoldDB" id="A0A6I6MJL6"/>
<feature type="compositionally biased region" description="Basic residues" evidence="4">
    <location>
        <begin position="158"/>
        <end position="168"/>
    </location>
</feature>
<dbReference type="EMBL" id="CP047045">
    <property type="protein sequence ID" value="QGZ95370.1"/>
    <property type="molecule type" value="Genomic_DNA"/>
</dbReference>
<dbReference type="Gene3D" id="1.10.10.10">
    <property type="entry name" value="Winged helix-like DNA-binding domain superfamily/Winged helix DNA-binding domain"/>
    <property type="match status" value="1"/>
</dbReference>
<name>A0A6I6MJL6_9CAUL</name>
<sequence length="191" mass="20724">MARSTSDSESEPYRLATSASHLLHRAEQLAADRFTQLVGEAVTLRQFAVLAAIAEQPGLSQSDLVRATGIDRSTLADLMNRLVKRGLTERKESPSDGRAYSVLLTASGASILHGATQHARAADAAILDLLPRTKRRAFLGTLTKLSKLAEEAAEKAERHARKLAKQRARKEQEAKKKAKAAAAHGPRKQRA</sequence>
<keyword evidence="1" id="KW-0805">Transcription regulation</keyword>
<dbReference type="GO" id="GO:0003677">
    <property type="term" value="F:DNA binding"/>
    <property type="evidence" value="ECO:0007669"/>
    <property type="project" value="UniProtKB-KW"/>
</dbReference>
<dbReference type="SMART" id="SM00347">
    <property type="entry name" value="HTH_MARR"/>
    <property type="match status" value="1"/>
</dbReference>
<dbReference type="RefSeq" id="WP_158766234.1">
    <property type="nucleotide sequence ID" value="NZ_CP047045.1"/>
</dbReference>
<evidence type="ECO:0000313" key="7">
    <source>
        <dbReference type="Proteomes" id="UP000431269"/>
    </source>
</evidence>
<dbReference type="Proteomes" id="UP000431269">
    <property type="component" value="Chromosome"/>
</dbReference>
<evidence type="ECO:0000259" key="5">
    <source>
        <dbReference type="PROSITE" id="PS50995"/>
    </source>
</evidence>
<dbReference type="Pfam" id="PF12802">
    <property type="entry name" value="MarR_2"/>
    <property type="match status" value="1"/>
</dbReference>
<evidence type="ECO:0000256" key="4">
    <source>
        <dbReference type="SAM" id="MobiDB-lite"/>
    </source>
</evidence>
<dbReference type="InterPro" id="IPR000835">
    <property type="entry name" value="HTH_MarR-typ"/>
</dbReference>
<reference evidence="7" key="1">
    <citation type="submission" date="2019-12" db="EMBL/GenBank/DDBJ databases">
        <title>Complete genome of Terracaulis silvestris 0127_4.</title>
        <authorList>
            <person name="Vieira S."/>
            <person name="Riedel T."/>
            <person name="Sproer C."/>
            <person name="Pascual J."/>
            <person name="Boedeker C."/>
            <person name="Overmann J."/>
        </authorList>
    </citation>
    <scope>NUCLEOTIDE SEQUENCE [LARGE SCALE GENOMIC DNA]</scope>
    <source>
        <strain evidence="7">0127_4</strain>
    </source>
</reference>
<dbReference type="SUPFAM" id="SSF46785">
    <property type="entry name" value="Winged helix' DNA-binding domain"/>
    <property type="match status" value="1"/>
</dbReference>
<dbReference type="PANTHER" id="PTHR42756:SF1">
    <property type="entry name" value="TRANSCRIPTIONAL REPRESSOR OF EMRAB OPERON"/>
    <property type="match status" value="1"/>
</dbReference>
<evidence type="ECO:0000256" key="2">
    <source>
        <dbReference type="ARBA" id="ARBA00023125"/>
    </source>
</evidence>
<keyword evidence="3" id="KW-0804">Transcription</keyword>
<dbReference type="InterPro" id="IPR036388">
    <property type="entry name" value="WH-like_DNA-bd_sf"/>
</dbReference>
<dbReference type="PANTHER" id="PTHR42756">
    <property type="entry name" value="TRANSCRIPTIONAL REGULATOR, MARR"/>
    <property type="match status" value="1"/>
</dbReference>
<evidence type="ECO:0000256" key="1">
    <source>
        <dbReference type="ARBA" id="ARBA00023015"/>
    </source>
</evidence>
<dbReference type="InterPro" id="IPR036390">
    <property type="entry name" value="WH_DNA-bd_sf"/>
</dbReference>
<dbReference type="PROSITE" id="PS50995">
    <property type="entry name" value="HTH_MARR_2"/>
    <property type="match status" value="1"/>
</dbReference>
<keyword evidence="7" id="KW-1185">Reference proteome</keyword>
<evidence type="ECO:0000313" key="6">
    <source>
        <dbReference type="EMBL" id="QGZ95370.1"/>
    </source>
</evidence>